<dbReference type="OrthoDB" id="205108at2759"/>
<dbReference type="Gene3D" id="3.90.550.10">
    <property type="entry name" value="Spore Coat Polysaccharide Biosynthesis Protein SpsA, Chain A"/>
    <property type="match status" value="1"/>
</dbReference>
<name>A0A3N4I8M4_ASCIM</name>
<gene>
    <name evidence="4" type="ORF">BJ508DRAFT_129948</name>
</gene>
<dbReference type="InterPro" id="IPR029044">
    <property type="entry name" value="Nucleotide-diphossugar_trans"/>
</dbReference>
<dbReference type="PANTHER" id="PTHR31306:SF5">
    <property type="entry name" value="ALPHA-1,6-MANNOSYLTRANSFERASE MNN10-RELATED"/>
    <property type="match status" value="1"/>
</dbReference>
<organism evidence="4 5">
    <name type="scientific">Ascobolus immersus RN42</name>
    <dbReference type="NCBI Taxonomy" id="1160509"/>
    <lineage>
        <taxon>Eukaryota</taxon>
        <taxon>Fungi</taxon>
        <taxon>Dikarya</taxon>
        <taxon>Ascomycota</taxon>
        <taxon>Pezizomycotina</taxon>
        <taxon>Pezizomycetes</taxon>
        <taxon>Pezizales</taxon>
        <taxon>Ascobolaceae</taxon>
        <taxon>Ascobolus</taxon>
    </lineage>
</organism>
<evidence type="ECO:0000256" key="3">
    <source>
        <dbReference type="ARBA" id="ARBA00022679"/>
    </source>
</evidence>
<dbReference type="GO" id="GO:0016757">
    <property type="term" value="F:glycosyltransferase activity"/>
    <property type="evidence" value="ECO:0007669"/>
    <property type="project" value="UniProtKB-KW"/>
</dbReference>
<protein>
    <recommendedName>
        <fullName evidence="6">Galactosyl transferase GMA12/MNN10 family protein</fullName>
    </recommendedName>
</protein>
<evidence type="ECO:0000313" key="4">
    <source>
        <dbReference type="EMBL" id="RPA80480.1"/>
    </source>
</evidence>
<sequence length="299" mass="34731">MAPMRRLPMIALMAVFSLGLLYSMTHYYSLSSPLALTPTKLDADKPAPYSGPPPASAWTKHLEPKPPVKMGKLRFAIATFITKQESYMWLSLSGKHEYAKRHGYDFHVDYSLGQRDKDKLMWHKMVMLEELTATGKYDWIWWIDFDSLITNTSVTLQSIVESSLAMVHPARRDEIDMFLTADCFPLNAGSMLFRATPRIYPFTKRVWRCSETHPHYNEQTCIMDLVLNNTWHDGDHAFFVPQYTINAFPPEIRCYDKHGKAWEKGMFMVHFPGAWAHLKDQEDPYGFLMRKYAPLIVHE</sequence>
<dbReference type="InterPro" id="IPR008630">
    <property type="entry name" value="Glyco_trans_34"/>
</dbReference>
<keyword evidence="2" id="KW-0328">Glycosyltransferase</keyword>
<evidence type="ECO:0000256" key="1">
    <source>
        <dbReference type="ARBA" id="ARBA00005664"/>
    </source>
</evidence>
<dbReference type="PANTHER" id="PTHR31306">
    <property type="entry name" value="ALPHA-1,6-MANNOSYLTRANSFERASE MNN11-RELATED"/>
    <property type="match status" value="1"/>
</dbReference>
<dbReference type="EMBL" id="ML119688">
    <property type="protein sequence ID" value="RPA80480.1"/>
    <property type="molecule type" value="Genomic_DNA"/>
</dbReference>
<dbReference type="Pfam" id="PF05637">
    <property type="entry name" value="Glyco_transf_34"/>
    <property type="match status" value="1"/>
</dbReference>
<dbReference type="Proteomes" id="UP000275078">
    <property type="component" value="Unassembled WGS sequence"/>
</dbReference>
<dbReference type="GO" id="GO:0000139">
    <property type="term" value="C:Golgi membrane"/>
    <property type="evidence" value="ECO:0007669"/>
    <property type="project" value="TreeGrafter"/>
</dbReference>
<keyword evidence="5" id="KW-1185">Reference proteome</keyword>
<proteinExistence type="inferred from homology"/>
<keyword evidence="3" id="KW-0808">Transferase</keyword>
<comment type="similarity">
    <text evidence="1">Belongs to the glycosyltransferase 34 family.</text>
</comment>
<accession>A0A3N4I8M4</accession>
<evidence type="ECO:0000313" key="5">
    <source>
        <dbReference type="Proteomes" id="UP000275078"/>
    </source>
</evidence>
<evidence type="ECO:0000256" key="2">
    <source>
        <dbReference type="ARBA" id="ARBA00022676"/>
    </source>
</evidence>
<dbReference type="STRING" id="1160509.A0A3N4I8M4"/>
<reference evidence="4 5" key="1">
    <citation type="journal article" date="2018" name="Nat. Ecol. Evol.">
        <title>Pezizomycetes genomes reveal the molecular basis of ectomycorrhizal truffle lifestyle.</title>
        <authorList>
            <person name="Murat C."/>
            <person name="Payen T."/>
            <person name="Noel B."/>
            <person name="Kuo A."/>
            <person name="Morin E."/>
            <person name="Chen J."/>
            <person name="Kohler A."/>
            <person name="Krizsan K."/>
            <person name="Balestrini R."/>
            <person name="Da Silva C."/>
            <person name="Montanini B."/>
            <person name="Hainaut M."/>
            <person name="Levati E."/>
            <person name="Barry K.W."/>
            <person name="Belfiori B."/>
            <person name="Cichocki N."/>
            <person name="Clum A."/>
            <person name="Dockter R.B."/>
            <person name="Fauchery L."/>
            <person name="Guy J."/>
            <person name="Iotti M."/>
            <person name="Le Tacon F."/>
            <person name="Lindquist E.A."/>
            <person name="Lipzen A."/>
            <person name="Malagnac F."/>
            <person name="Mello A."/>
            <person name="Molinier V."/>
            <person name="Miyauchi S."/>
            <person name="Poulain J."/>
            <person name="Riccioni C."/>
            <person name="Rubini A."/>
            <person name="Sitrit Y."/>
            <person name="Splivallo R."/>
            <person name="Traeger S."/>
            <person name="Wang M."/>
            <person name="Zifcakova L."/>
            <person name="Wipf D."/>
            <person name="Zambonelli A."/>
            <person name="Paolocci F."/>
            <person name="Nowrousian M."/>
            <person name="Ottonello S."/>
            <person name="Baldrian P."/>
            <person name="Spatafora J.W."/>
            <person name="Henrissat B."/>
            <person name="Nagy L.G."/>
            <person name="Aury J.M."/>
            <person name="Wincker P."/>
            <person name="Grigoriev I.V."/>
            <person name="Bonfante P."/>
            <person name="Martin F.M."/>
        </authorList>
    </citation>
    <scope>NUCLEOTIDE SEQUENCE [LARGE SCALE GENOMIC DNA]</scope>
    <source>
        <strain evidence="4 5">RN42</strain>
    </source>
</reference>
<dbReference type="GO" id="GO:0006487">
    <property type="term" value="P:protein N-linked glycosylation"/>
    <property type="evidence" value="ECO:0007669"/>
    <property type="project" value="TreeGrafter"/>
</dbReference>
<evidence type="ECO:0008006" key="6">
    <source>
        <dbReference type="Google" id="ProtNLM"/>
    </source>
</evidence>
<dbReference type="AlphaFoldDB" id="A0A3N4I8M4"/>